<dbReference type="InterPro" id="IPR036052">
    <property type="entry name" value="TrpB-like_PALP_sf"/>
</dbReference>
<dbReference type="PANTHER" id="PTHR43515:SF1">
    <property type="entry name" value="THREONINE SYNTHASE-LIKE 1"/>
    <property type="match status" value="1"/>
</dbReference>
<comment type="caution">
    <text evidence="15">The sequence shown here is derived from an EMBL/GenBank/DDBJ whole genome shotgun (WGS) entry which is preliminary data.</text>
</comment>
<evidence type="ECO:0000259" key="14">
    <source>
        <dbReference type="Pfam" id="PF14821"/>
    </source>
</evidence>
<dbReference type="GO" id="GO:0030170">
    <property type="term" value="F:pyridoxal phosphate binding"/>
    <property type="evidence" value="ECO:0007669"/>
    <property type="project" value="InterPro"/>
</dbReference>
<protein>
    <recommendedName>
        <fullName evidence="6 11">Threonine synthase</fullName>
        <ecNumber evidence="5 11">4.2.3.1</ecNumber>
    </recommendedName>
</protein>
<feature type="domain" description="Tryptophan synthase beta chain-like PALP" evidence="13">
    <location>
        <begin position="87"/>
        <end position="356"/>
    </location>
</feature>
<feature type="domain" description="Threonine synthase N-terminal" evidence="14">
    <location>
        <begin position="2"/>
        <end position="79"/>
    </location>
</feature>
<feature type="modified residue" description="N6-(pyridoxal phosphate)lysine" evidence="12">
    <location>
        <position position="116"/>
    </location>
</feature>
<dbReference type="InterPro" id="IPR000634">
    <property type="entry name" value="Ser/Thr_deHydtase_PyrdxlP-BS"/>
</dbReference>
<accession>A0A926HLU2</accession>
<evidence type="ECO:0000256" key="11">
    <source>
        <dbReference type="NCBIfam" id="TIGR00260"/>
    </source>
</evidence>
<dbReference type="GO" id="GO:0005737">
    <property type="term" value="C:cytoplasm"/>
    <property type="evidence" value="ECO:0007669"/>
    <property type="project" value="TreeGrafter"/>
</dbReference>
<keyword evidence="7" id="KW-0028">Amino-acid biosynthesis</keyword>
<evidence type="ECO:0000256" key="9">
    <source>
        <dbReference type="ARBA" id="ARBA00022898"/>
    </source>
</evidence>
<dbReference type="SUPFAM" id="SSF53686">
    <property type="entry name" value="Tryptophan synthase beta subunit-like PLP-dependent enzymes"/>
    <property type="match status" value="1"/>
</dbReference>
<proteinExistence type="inferred from homology"/>
<dbReference type="InterPro" id="IPR004450">
    <property type="entry name" value="Thr_synthase-like"/>
</dbReference>
<keyword evidence="15" id="KW-0456">Lyase</keyword>
<evidence type="ECO:0000256" key="10">
    <source>
        <dbReference type="ARBA" id="ARBA00049144"/>
    </source>
</evidence>
<evidence type="ECO:0000256" key="6">
    <source>
        <dbReference type="ARBA" id="ARBA00018679"/>
    </source>
</evidence>
<evidence type="ECO:0000256" key="4">
    <source>
        <dbReference type="ARBA" id="ARBA00005517"/>
    </source>
</evidence>
<dbReference type="RefSeq" id="WP_249317638.1">
    <property type="nucleotide sequence ID" value="NZ_JACRSN010000001.1"/>
</dbReference>
<comment type="pathway">
    <text evidence="3">Amino-acid biosynthesis; L-threonine biosynthesis; L-threonine from L-aspartate: step 5/5.</text>
</comment>
<evidence type="ECO:0000313" key="16">
    <source>
        <dbReference type="Proteomes" id="UP000651482"/>
    </source>
</evidence>
<gene>
    <name evidence="15" type="ORF">IAG03_00270</name>
</gene>
<name>A0A926HLU2_9FIRM</name>
<dbReference type="PANTHER" id="PTHR43515">
    <property type="entry name" value="THREONINE SYNTHASE-LIKE 1"/>
    <property type="match status" value="1"/>
</dbReference>
<evidence type="ECO:0000256" key="8">
    <source>
        <dbReference type="ARBA" id="ARBA00022697"/>
    </source>
</evidence>
<dbReference type="Pfam" id="PF14821">
    <property type="entry name" value="Thr_synth_N"/>
    <property type="match status" value="1"/>
</dbReference>
<comment type="catalytic activity">
    <reaction evidence="10">
        <text>O-phospho-L-homoserine + H2O = L-threonine + phosphate</text>
        <dbReference type="Rhea" id="RHEA:10840"/>
        <dbReference type="ChEBI" id="CHEBI:15377"/>
        <dbReference type="ChEBI" id="CHEBI:43474"/>
        <dbReference type="ChEBI" id="CHEBI:57590"/>
        <dbReference type="ChEBI" id="CHEBI:57926"/>
        <dbReference type="EC" id="4.2.3.1"/>
    </reaction>
</comment>
<keyword evidence="8" id="KW-0791">Threonine biosynthesis</keyword>
<keyword evidence="9 12" id="KW-0663">Pyridoxal phosphate</keyword>
<comment type="function">
    <text evidence="2">Catalyzes the gamma-elimination of phosphate from L-phosphohomoserine and the beta-addition of water to produce L-threonine.</text>
</comment>
<evidence type="ECO:0000259" key="13">
    <source>
        <dbReference type="Pfam" id="PF00291"/>
    </source>
</evidence>
<comment type="similarity">
    <text evidence="4">Belongs to the threonine synthase family.</text>
</comment>
<dbReference type="GO" id="GO:0004795">
    <property type="term" value="F:threonine synthase activity"/>
    <property type="evidence" value="ECO:0007669"/>
    <property type="project" value="UniProtKB-UniRule"/>
</dbReference>
<evidence type="ECO:0000313" key="15">
    <source>
        <dbReference type="EMBL" id="MBC8532457.1"/>
    </source>
</evidence>
<reference evidence="15" key="1">
    <citation type="submission" date="2020-08" db="EMBL/GenBank/DDBJ databases">
        <title>Genome public.</title>
        <authorList>
            <person name="Liu C."/>
            <person name="Sun Q."/>
        </authorList>
    </citation>
    <scope>NUCLEOTIDE SEQUENCE</scope>
    <source>
        <strain evidence="15">NSJ-40</strain>
    </source>
</reference>
<evidence type="ECO:0000256" key="2">
    <source>
        <dbReference type="ARBA" id="ARBA00003648"/>
    </source>
</evidence>
<dbReference type="InterPro" id="IPR037158">
    <property type="entry name" value="Thr_synth_N_sf"/>
</dbReference>
<dbReference type="EC" id="4.2.3.1" evidence="5 11"/>
<dbReference type="EMBL" id="JACRSN010000001">
    <property type="protein sequence ID" value="MBC8532457.1"/>
    <property type="molecule type" value="Genomic_DNA"/>
</dbReference>
<dbReference type="InterPro" id="IPR001926">
    <property type="entry name" value="TrpB-like_PALP"/>
</dbReference>
<dbReference type="InterPro" id="IPR029144">
    <property type="entry name" value="Thr_synth_N"/>
</dbReference>
<dbReference type="Gene3D" id="3.40.50.1100">
    <property type="match status" value="2"/>
</dbReference>
<evidence type="ECO:0000256" key="3">
    <source>
        <dbReference type="ARBA" id="ARBA00004979"/>
    </source>
</evidence>
<dbReference type="Proteomes" id="UP000651482">
    <property type="component" value="Unassembled WGS sequence"/>
</dbReference>
<dbReference type="CDD" id="cd01560">
    <property type="entry name" value="Thr-synth_2"/>
    <property type="match status" value="1"/>
</dbReference>
<dbReference type="AlphaFoldDB" id="A0A926HLU2"/>
<dbReference type="Pfam" id="PF24857">
    <property type="entry name" value="THR4_C"/>
    <property type="match status" value="1"/>
</dbReference>
<dbReference type="Pfam" id="PF00291">
    <property type="entry name" value="PALP"/>
    <property type="match status" value="1"/>
</dbReference>
<sequence length="502" mass="55638">MKYRSTRNPEELVTASEAITRGISADGGLFVPESLPKYTYADLTAMQLMSYQERAAFILKDFLTDFTREEIEECVRLAYTEEKFGGETPAPLTLVPDGEGSLYFLELWHGPTCAFKDMALQLLPQLLTRSVQKADPGKTVLILTATSGDTGKAALEGFRDVDGTKIIVFYPENGVSDMQKRQMDTQEGKNVGVSAIRGNFDDAQTGVKKIFVDPAVKARLLEHNTVFSSANSINLGRLVPQIVYYFTAYCELMKTGEMDYEGEKINIVVPTGNFGNILAAYYAVKMGLPVNRLICASNENNVLTDFLNDGVYDRNRPFHTTISPSMDILISSNLERMLYDMSSAEQVREWMRQLSANGSYRVTDDVLLQMKSLFSAGFCTDAETKETIRDLFQSENYLCDPHTAVAVKVYHDYVARTGDRKTPTVLVSTASPYKFADSVLSAVKGEDAVGDDPFEMIGELAAVTGTPIPAPIAALEGKEVRFRNVCDRDDMQAMVYRLAGIE</sequence>
<organism evidence="15 16">
    <name type="scientific">Yeguia hominis</name>
    <dbReference type="NCBI Taxonomy" id="2763662"/>
    <lineage>
        <taxon>Bacteria</taxon>
        <taxon>Bacillati</taxon>
        <taxon>Bacillota</taxon>
        <taxon>Clostridia</taxon>
        <taxon>Eubacteriales</taxon>
        <taxon>Yeguiaceae</taxon>
        <taxon>Yeguia</taxon>
    </lineage>
</organism>
<keyword evidence="16" id="KW-1185">Reference proteome</keyword>
<evidence type="ECO:0000256" key="7">
    <source>
        <dbReference type="ARBA" id="ARBA00022605"/>
    </source>
</evidence>
<evidence type="ECO:0000256" key="12">
    <source>
        <dbReference type="PIRSR" id="PIRSR604450-51"/>
    </source>
</evidence>
<dbReference type="Gene3D" id="3.90.1380.10">
    <property type="entry name" value="Threonine synthase, N-terminal domain"/>
    <property type="match status" value="1"/>
</dbReference>
<dbReference type="NCBIfam" id="TIGR00260">
    <property type="entry name" value="thrC"/>
    <property type="match status" value="1"/>
</dbReference>
<evidence type="ECO:0000256" key="5">
    <source>
        <dbReference type="ARBA" id="ARBA00013028"/>
    </source>
</evidence>
<dbReference type="GO" id="GO:0009088">
    <property type="term" value="P:threonine biosynthetic process"/>
    <property type="evidence" value="ECO:0007669"/>
    <property type="project" value="UniProtKB-UniRule"/>
</dbReference>
<comment type="cofactor">
    <cofactor evidence="1 12">
        <name>pyridoxal 5'-phosphate</name>
        <dbReference type="ChEBI" id="CHEBI:597326"/>
    </cofactor>
</comment>
<dbReference type="PROSITE" id="PS00165">
    <property type="entry name" value="DEHYDRATASE_SER_THR"/>
    <property type="match status" value="1"/>
</dbReference>
<evidence type="ECO:0000256" key="1">
    <source>
        <dbReference type="ARBA" id="ARBA00001933"/>
    </source>
</evidence>